<sequence>MRPFIRPALLVTCFAPRAKQAGEPNHPYLQALWSACRALGMTSPVAGAPAPSEVLPPGLDHDQEFTSLGIAVRASASGLYSAFAFTEHDVTGLVALLAPNETRTGLEGWNPLLREWTDALTAAGPVPSSEGILHEFRIFEALYRGRGASGRRTHPEHIRSNAPSGGNGTWWQGFDETDEGFRIWNADGYDSPDPLSALYVLAPVRHEDTLDAWAWALPGQQGLRPLTRYLMHAAKVRYEERLYASSELVHTRVDRSDAETEALLRVLAPTSTGRPVSLDRIRTAAAPLDRGQFGPQGLLWTITQQRQLVRTVSIAVDNLRLHTPGVRRHGPGSTWPETELAVAQRVIRQVEGDQVQLEACRERADAARTVASGITERALNEHRVWLTLVQTSVLGAILTALTVVQAFQYEPPLSRHLQSPVILLLASLALALPLLVLRSARAAVSTPYRWLDASAVVLLGVAAGWTAVVAWGVHYGHAPVPFVVTVPCSGAGGLLAYGAYHCWDRRRSRPD</sequence>
<protein>
    <submittedName>
        <fullName evidence="5">Uncharacterized protein</fullName>
    </submittedName>
</protein>
<reference evidence="5 6" key="1">
    <citation type="submission" date="2020-04" db="EMBL/GenBank/DDBJ databases">
        <title>Genome sequence of Streptomyces galbus strain I339.</title>
        <authorList>
            <person name="Silva E.A.N."/>
            <person name="Merces M."/>
            <person name="Castelo Branco A.P.O.T."/>
            <person name="Vasconcelos P.C."/>
            <person name="Costa N.P."/>
            <person name="Marinho G.C.S."/>
            <person name="Oliveira C.J.B."/>
            <person name="Araujo D."/>
            <person name="Rodrigues Junior V.S."/>
            <person name="Almeida R."/>
            <person name="Silva Filho U.R."/>
            <person name="Andrade A.S.A."/>
            <person name="Cibulski S.P."/>
        </authorList>
    </citation>
    <scope>NUCLEOTIDE SEQUENCE [LARGE SCALE GENOMIC DNA]</scope>
    <source>
        <strain evidence="5 6">I339</strain>
    </source>
</reference>
<dbReference type="RefSeq" id="WP_168374936.1">
    <property type="nucleotide sequence ID" value="NZ_JAAXMD010000217.1"/>
</dbReference>
<keyword evidence="2" id="KW-1133">Transmembrane helix</keyword>
<keyword evidence="2" id="KW-0472">Membrane</keyword>
<feature type="transmembrane region" description="Helical" evidence="2">
    <location>
        <begin position="384"/>
        <end position="407"/>
    </location>
</feature>
<evidence type="ECO:0000259" key="4">
    <source>
        <dbReference type="Pfam" id="PF20270"/>
    </source>
</evidence>
<evidence type="ECO:0000313" key="6">
    <source>
        <dbReference type="Proteomes" id="UP000744032"/>
    </source>
</evidence>
<evidence type="ECO:0000256" key="2">
    <source>
        <dbReference type="SAM" id="Phobius"/>
    </source>
</evidence>
<name>A0ABX1IRN4_STRGB</name>
<dbReference type="EMBL" id="JAAXMD010000217">
    <property type="protein sequence ID" value="NKQ26921.1"/>
    <property type="molecule type" value="Genomic_DNA"/>
</dbReference>
<feature type="domain" description="CASPASE and TPR Repeat-Associated N-terminal" evidence="3">
    <location>
        <begin position="8"/>
        <end position="216"/>
    </location>
</feature>
<dbReference type="InterPro" id="IPR046923">
    <property type="entry name" value="CATRA-C"/>
</dbReference>
<feature type="transmembrane region" description="Helical" evidence="2">
    <location>
        <begin position="479"/>
        <end position="500"/>
    </location>
</feature>
<dbReference type="Pfam" id="PF20270">
    <property type="entry name" value="CATRA-C"/>
    <property type="match status" value="1"/>
</dbReference>
<evidence type="ECO:0000313" key="5">
    <source>
        <dbReference type="EMBL" id="NKQ26921.1"/>
    </source>
</evidence>
<accession>A0ABX1IRN4</accession>
<keyword evidence="6" id="KW-1185">Reference proteome</keyword>
<feature type="transmembrane region" description="Helical" evidence="2">
    <location>
        <begin position="450"/>
        <end position="473"/>
    </location>
</feature>
<feature type="region of interest" description="Disordered" evidence="1">
    <location>
        <begin position="150"/>
        <end position="170"/>
    </location>
</feature>
<organism evidence="5 6">
    <name type="scientific">Streptomyces galbus</name>
    <dbReference type="NCBI Taxonomy" id="33898"/>
    <lineage>
        <taxon>Bacteria</taxon>
        <taxon>Bacillati</taxon>
        <taxon>Actinomycetota</taxon>
        <taxon>Actinomycetes</taxon>
        <taxon>Kitasatosporales</taxon>
        <taxon>Streptomycetaceae</taxon>
        <taxon>Streptomyces</taxon>
    </lineage>
</organism>
<feature type="domain" description="CASPASE and TPR Repeat-Associated C-terminal" evidence="4">
    <location>
        <begin position="225"/>
        <end position="364"/>
    </location>
</feature>
<evidence type="ECO:0000256" key="1">
    <source>
        <dbReference type="SAM" id="MobiDB-lite"/>
    </source>
</evidence>
<evidence type="ECO:0000259" key="3">
    <source>
        <dbReference type="Pfam" id="PF20269"/>
    </source>
</evidence>
<dbReference type="NCBIfam" id="NF038357">
    <property type="entry name" value="BN6_48550_fam"/>
    <property type="match status" value="1"/>
</dbReference>
<dbReference type="InterPro" id="IPR046922">
    <property type="entry name" value="CATRA-N"/>
</dbReference>
<gene>
    <name evidence="5" type="ORF">HF200_21470</name>
</gene>
<dbReference type="Pfam" id="PF20269">
    <property type="entry name" value="CATRA-N"/>
    <property type="match status" value="1"/>
</dbReference>
<feature type="transmembrane region" description="Helical" evidence="2">
    <location>
        <begin position="419"/>
        <end position="438"/>
    </location>
</feature>
<comment type="caution">
    <text evidence="5">The sequence shown here is derived from an EMBL/GenBank/DDBJ whole genome shotgun (WGS) entry which is preliminary data.</text>
</comment>
<keyword evidence="2" id="KW-0812">Transmembrane</keyword>
<dbReference type="Proteomes" id="UP000744032">
    <property type="component" value="Unassembled WGS sequence"/>
</dbReference>
<proteinExistence type="predicted"/>